<dbReference type="AlphaFoldDB" id="A0AA37T542"/>
<keyword evidence="3" id="KW-1185">Reference proteome</keyword>
<evidence type="ECO:0000259" key="1">
    <source>
        <dbReference type="Pfam" id="PF12571"/>
    </source>
</evidence>
<protein>
    <recommendedName>
        <fullName evidence="1">Phage tail fibre protein N-terminal domain-containing protein</fullName>
    </recommendedName>
</protein>
<name>A0AA37T542_9GAMM</name>
<accession>A0AA37T542</accession>
<organism evidence="2 3">
    <name type="scientific">Marinibactrum halimedae</name>
    <dbReference type="NCBI Taxonomy" id="1444977"/>
    <lineage>
        <taxon>Bacteria</taxon>
        <taxon>Pseudomonadati</taxon>
        <taxon>Pseudomonadota</taxon>
        <taxon>Gammaproteobacteria</taxon>
        <taxon>Cellvibrionales</taxon>
        <taxon>Cellvibrionaceae</taxon>
        <taxon>Marinibactrum</taxon>
    </lineage>
</organism>
<dbReference type="InterPro" id="IPR022225">
    <property type="entry name" value="Phage_tail_fibre_N"/>
</dbReference>
<comment type="caution">
    <text evidence="2">The sequence shown here is derived from an EMBL/GenBank/DDBJ whole genome shotgun (WGS) entry which is preliminary data.</text>
</comment>
<dbReference type="Pfam" id="PF12571">
    <property type="entry name" value="Phage_tail_fib"/>
    <property type="match status" value="1"/>
</dbReference>
<dbReference type="Proteomes" id="UP001156870">
    <property type="component" value="Unassembled WGS sequence"/>
</dbReference>
<feature type="domain" description="Phage tail fibre protein N-terminal" evidence="1">
    <location>
        <begin position="1"/>
        <end position="149"/>
    </location>
</feature>
<dbReference type="EMBL" id="BSPD01000075">
    <property type="protein sequence ID" value="GLS27368.1"/>
    <property type="molecule type" value="Genomic_DNA"/>
</dbReference>
<gene>
    <name evidence="2" type="ORF">GCM10007877_30870</name>
</gene>
<sequence length="663" mass="71018">MSTSLRPIITDAGIQALMNESGPGVKAKISHVAVGDGDQGNGSGPYEANKEMIALKNEIQRVAVAGGELIGNLQNQLHLAATIQDRGIEVPEVYPIFEIGFFLETGELFAVYSSTKEKLAEKIAGTDFVLAFDLTLTGDEAKEVVVDGSANLEMPIARDNLLMGENTVKIHTQLEFDNIFNQGSDTVIPANLTIVLSPIQQTTEGDLSNGAWGGMGDEPQNTFNGRPAYILKNPVFIKSNVTIIGFNLHDTIVVKAHSEARFSLDSPGSQRIRGVKFSGWSFDGRGGLEGFGGDISTPFDGGAMKLSGVEDCVLNCMIINHKAAKEGPAIGGLDRVQRIEAKYLHVNKGRGEDVIKGCKNSEIRLLAGGKAVDCENSVVNDLNGELLVAKSTRFDEGSSVDFNSEVNVHGRITFNQSAKFKNQATFESGLTSSNTINTESVKVNDNIQVNSSIGVGVGLHNKELSEPFMISGGDDFGSVGITQNLFSDTKAIELTTEDNAGNQAARVSIRGGQDSTDIHFLKGARDSESTNVIIKGVNGDVGIGTENPESKLDVNGSINAESINTNSGFNVNGEKPFVYKRFSVSGGSSKNTNMSTEKYVAAVVGFSAGRTNIDDDSVGFYCYVRPHSIAKTWRIYCDIKSYSDNESWTVDVLFINKSLVSMG</sequence>
<dbReference type="RefSeq" id="WP_232595365.1">
    <property type="nucleotide sequence ID" value="NZ_BSPD01000075.1"/>
</dbReference>
<evidence type="ECO:0000313" key="3">
    <source>
        <dbReference type="Proteomes" id="UP001156870"/>
    </source>
</evidence>
<reference evidence="2 3" key="1">
    <citation type="journal article" date="2014" name="Int. J. Syst. Evol. Microbiol.">
        <title>Complete genome sequence of Corynebacterium casei LMG S-19264T (=DSM 44701T), isolated from a smear-ripened cheese.</title>
        <authorList>
            <consortium name="US DOE Joint Genome Institute (JGI-PGF)"/>
            <person name="Walter F."/>
            <person name="Albersmeier A."/>
            <person name="Kalinowski J."/>
            <person name="Ruckert C."/>
        </authorList>
    </citation>
    <scope>NUCLEOTIDE SEQUENCE [LARGE SCALE GENOMIC DNA]</scope>
    <source>
        <strain evidence="2 3">NBRC 110095</strain>
    </source>
</reference>
<evidence type="ECO:0000313" key="2">
    <source>
        <dbReference type="EMBL" id="GLS27368.1"/>
    </source>
</evidence>
<proteinExistence type="predicted"/>